<proteinExistence type="inferred from homology"/>
<feature type="compositionally biased region" description="Polar residues" evidence="10">
    <location>
        <begin position="16"/>
        <end position="26"/>
    </location>
</feature>
<evidence type="ECO:0000256" key="3">
    <source>
        <dbReference type="ARBA" id="ARBA00019664"/>
    </source>
</evidence>
<evidence type="ECO:0000256" key="4">
    <source>
        <dbReference type="ARBA" id="ARBA00023015"/>
    </source>
</evidence>
<evidence type="ECO:0000256" key="5">
    <source>
        <dbReference type="ARBA" id="ARBA00023159"/>
    </source>
</evidence>
<organism evidence="11">
    <name type="scientific">Oikopleura dioica</name>
    <name type="common">Tunicate</name>
    <dbReference type="NCBI Taxonomy" id="34765"/>
    <lineage>
        <taxon>Eukaryota</taxon>
        <taxon>Metazoa</taxon>
        <taxon>Chordata</taxon>
        <taxon>Tunicata</taxon>
        <taxon>Appendicularia</taxon>
        <taxon>Copelata</taxon>
        <taxon>Oikopleuridae</taxon>
        <taxon>Oikopleura</taxon>
    </lineage>
</organism>
<keyword evidence="5" id="KW-0010">Activator</keyword>
<dbReference type="EMBL" id="FN653017">
    <property type="protein sequence ID" value="CBY21525.1"/>
    <property type="molecule type" value="Genomic_DNA"/>
</dbReference>
<keyword evidence="7" id="KW-0539">Nucleus</keyword>
<evidence type="ECO:0000313" key="12">
    <source>
        <dbReference type="Proteomes" id="UP000001307"/>
    </source>
</evidence>
<keyword evidence="4" id="KW-0805">Transcription regulation</keyword>
<feature type="region of interest" description="Disordered" evidence="10">
    <location>
        <begin position="1"/>
        <end position="47"/>
    </location>
</feature>
<accession>E4WUJ5</accession>
<dbReference type="InParanoid" id="E4WUJ5"/>
<dbReference type="AlphaFoldDB" id="E4WUJ5"/>
<sequence>MSQSPGYQTAMAPRPLQNQAPQQSETGGAQNAHGQQPPAQQQQQSRTSSITSIQLCQMATELISEIVSRTTELCTFFRTVQVPTGSKMAKHVSIDRRKRMVEGNKAIQNHFVTLNVIHHRLQEQLQDDEEVPFDLKSLIPYVEKTRAKEEKESQEILDLKAQRDQLLVINDQKNQQMLETMKIMRLILQDINMDIKPDVIRPDGR</sequence>
<dbReference type="OrthoDB" id="10067025at2759"/>
<name>E4WUJ5_OIKDI</name>
<comment type="function">
    <text evidence="8">Component of the Mediator complex, a coactivator involved in the regulated transcription of nearly all RNA polymerase II-dependent genes. Mediator functions as a bridge to convey information from gene-specific regulatory proteins to the basal RNA polymerase II transcription machinery. Mediator is recruited to promoters by direct interactions with regulatory proteins and serves as a scaffold for the assembly of a functional preinitiation complex with RNA polymerase II and the general transcription factors.</text>
</comment>
<evidence type="ECO:0000313" key="11">
    <source>
        <dbReference type="EMBL" id="CBY21525.1"/>
    </source>
</evidence>
<dbReference type="Proteomes" id="UP000001307">
    <property type="component" value="Unassembled WGS sequence"/>
</dbReference>
<evidence type="ECO:0000256" key="7">
    <source>
        <dbReference type="ARBA" id="ARBA00023242"/>
    </source>
</evidence>
<dbReference type="GO" id="GO:0003712">
    <property type="term" value="F:transcription coregulator activity"/>
    <property type="evidence" value="ECO:0007669"/>
    <property type="project" value="TreeGrafter"/>
</dbReference>
<dbReference type="InterPro" id="IPR021019">
    <property type="entry name" value="Mediator_Med30_met"/>
</dbReference>
<dbReference type="GO" id="GO:0016592">
    <property type="term" value="C:mediator complex"/>
    <property type="evidence" value="ECO:0007669"/>
    <property type="project" value="TreeGrafter"/>
</dbReference>
<dbReference type="GO" id="GO:0045893">
    <property type="term" value="P:positive regulation of DNA-templated transcription"/>
    <property type="evidence" value="ECO:0007669"/>
    <property type="project" value="TreeGrafter"/>
</dbReference>
<comment type="subcellular location">
    <subcellularLocation>
        <location evidence="1">Nucleus</location>
    </subcellularLocation>
</comment>
<dbReference type="PANTHER" id="PTHR31705:SF4">
    <property type="entry name" value="MEDIATOR OF RNA POLYMERASE II TRANSCRIPTION SUBUNIT 30"/>
    <property type="match status" value="1"/>
</dbReference>
<keyword evidence="12" id="KW-1185">Reference proteome</keyword>
<dbReference type="Pfam" id="PF11315">
    <property type="entry name" value="Med30"/>
    <property type="match status" value="1"/>
</dbReference>
<feature type="compositionally biased region" description="Low complexity" evidence="10">
    <location>
        <begin position="27"/>
        <end position="44"/>
    </location>
</feature>
<dbReference type="PANTHER" id="PTHR31705">
    <property type="entry name" value="MEDIATOR OF RNA POLYMERASE II TRANSCRIPTION SUBUNIT 30"/>
    <property type="match status" value="1"/>
</dbReference>
<evidence type="ECO:0000256" key="6">
    <source>
        <dbReference type="ARBA" id="ARBA00023163"/>
    </source>
</evidence>
<gene>
    <name evidence="11" type="ORF">GSOID_T00009295001</name>
</gene>
<evidence type="ECO:0000256" key="10">
    <source>
        <dbReference type="SAM" id="MobiDB-lite"/>
    </source>
</evidence>
<evidence type="ECO:0000256" key="1">
    <source>
        <dbReference type="ARBA" id="ARBA00004123"/>
    </source>
</evidence>
<evidence type="ECO:0000256" key="8">
    <source>
        <dbReference type="ARBA" id="ARBA00025687"/>
    </source>
</evidence>
<evidence type="ECO:0000256" key="9">
    <source>
        <dbReference type="ARBA" id="ARBA00031981"/>
    </source>
</evidence>
<protein>
    <recommendedName>
        <fullName evidence="3">Mediator of RNA polymerase II transcription subunit 30</fullName>
    </recommendedName>
    <alternativeName>
        <fullName evidence="9">Mediator complex subunit 30</fullName>
    </alternativeName>
</protein>
<comment type="similarity">
    <text evidence="2">Belongs to the Mediator complex subunit 30 family.</text>
</comment>
<reference evidence="11" key="1">
    <citation type="journal article" date="2010" name="Science">
        <title>Plasticity of animal genome architecture unmasked by rapid evolution of a pelagic tunicate.</title>
        <authorList>
            <person name="Denoeud F."/>
            <person name="Henriet S."/>
            <person name="Mungpakdee S."/>
            <person name="Aury J.M."/>
            <person name="Da Silva C."/>
            <person name="Brinkmann H."/>
            <person name="Mikhaleva J."/>
            <person name="Olsen L.C."/>
            <person name="Jubin C."/>
            <person name="Canestro C."/>
            <person name="Bouquet J.M."/>
            <person name="Danks G."/>
            <person name="Poulain J."/>
            <person name="Campsteijn C."/>
            <person name="Adamski M."/>
            <person name="Cross I."/>
            <person name="Yadetie F."/>
            <person name="Muffato M."/>
            <person name="Louis A."/>
            <person name="Butcher S."/>
            <person name="Tsagkogeorga G."/>
            <person name="Konrad A."/>
            <person name="Singh S."/>
            <person name="Jensen M.F."/>
            <person name="Cong E.H."/>
            <person name="Eikeseth-Otteraa H."/>
            <person name="Noel B."/>
            <person name="Anthouard V."/>
            <person name="Porcel B.M."/>
            <person name="Kachouri-Lafond R."/>
            <person name="Nishino A."/>
            <person name="Ugolini M."/>
            <person name="Chourrout P."/>
            <person name="Nishida H."/>
            <person name="Aasland R."/>
            <person name="Huzurbazar S."/>
            <person name="Westhof E."/>
            <person name="Delsuc F."/>
            <person name="Lehrach H."/>
            <person name="Reinhardt R."/>
            <person name="Weissenbach J."/>
            <person name="Roy S.W."/>
            <person name="Artiguenave F."/>
            <person name="Postlethwait J.H."/>
            <person name="Manak J.R."/>
            <person name="Thompson E.M."/>
            <person name="Jaillon O."/>
            <person name="Du Pasquier L."/>
            <person name="Boudinot P."/>
            <person name="Liberles D.A."/>
            <person name="Volff J.N."/>
            <person name="Philippe H."/>
            <person name="Lenhard B."/>
            <person name="Roest Crollius H."/>
            <person name="Wincker P."/>
            <person name="Chourrout D."/>
        </authorList>
    </citation>
    <scope>NUCLEOTIDE SEQUENCE [LARGE SCALE GENOMIC DNA]</scope>
</reference>
<keyword evidence="6" id="KW-0804">Transcription</keyword>
<evidence type="ECO:0000256" key="2">
    <source>
        <dbReference type="ARBA" id="ARBA00010606"/>
    </source>
</evidence>